<protein>
    <submittedName>
        <fullName evidence="5">Cyclin-Q isoform X2</fullName>
    </submittedName>
</protein>
<feature type="domain" description="Cyclin N-terminal" evidence="3">
    <location>
        <begin position="32"/>
        <end position="98"/>
    </location>
</feature>
<name>A0A6J2E8L5_ZALCA</name>
<dbReference type="PANTHER" id="PTHR10026">
    <property type="entry name" value="CYCLIN"/>
    <property type="match status" value="1"/>
</dbReference>
<accession>A0A6J2E8L5</accession>
<gene>
    <name evidence="5" type="primary">CCNQ</name>
</gene>
<evidence type="ECO:0000313" key="5">
    <source>
        <dbReference type="RefSeq" id="XP_027465125.1"/>
    </source>
</evidence>
<keyword evidence="4" id="KW-1185">Reference proteome</keyword>
<evidence type="ECO:0000256" key="1">
    <source>
        <dbReference type="ARBA" id="ARBA00023127"/>
    </source>
</evidence>
<dbReference type="AlphaFoldDB" id="A0A6J2E8L5"/>
<dbReference type="Gene3D" id="1.10.472.10">
    <property type="entry name" value="Cyclin-like"/>
    <property type="match status" value="1"/>
</dbReference>
<dbReference type="InterPro" id="IPR048055">
    <property type="entry name" value="Cyclin-Q_first_cyclin_box"/>
</dbReference>
<evidence type="ECO:0000259" key="3">
    <source>
        <dbReference type="Pfam" id="PF00134"/>
    </source>
</evidence>
<dbReference type="Proteomes" id="UP000515165">
    <property type="component" value="Chromosome X"/>
</dbReference>
<dbReference type="GO" id="GO:0016538">
    <property type="term" value="F:cyclin-dependent protein serine/threonine kinase regulator activity"/>
    <property type="evidence" value="ECO:0007669"/>
    <property type="project" value="InterPro"/>
</dbReference>
<dbReference type="InterPro" id="IPR036915">
    <property type="entry name" value="Cyclin-like_sf"/>
</dbReference>
<dbReference type="RefSeq" id="XP_027465125.1">
    <property type="nucleotide sequence ID" value="XM_027609324.1"/>
</dbReference>
<sequence>MEAVGPDSCGGGDAARGAEGWPAPEARVHFRVTRFIMEAGVKLGMQSIPIATACTIYHKFFYEINLDAYDPYLVAMSSLYLAGKVEEQHLRTRDIINVSNRFIPWTQRSPKALVQACPKRSPGCSAAWGRHHHIAVTAGPQKTSWEDWFCAAGDGLVKAMTCCHFDSHALTVPGSCGPDGDGSCASCGQAGVHQGKGPQGIRVCFCPLRGHRLQLRCDISGSKIKEQMRLHPWGCF</sequence>
<dbReference type="SUPFAM" id="SSF47954">
    <property type="entry name" value="Cyclin-like"/>
    <property type="match status" value="1"/>
</dbReference>
<evidence type="ECO:0000256" key="2">
    <source>
        <dbReference type="SAM" id="MobiDB-lite"/>
    </source>
</evidence>
<keyword evidence="1" id="KW-0195">Cyclin</keyword>
<dbReference type="GeneID" id="113931387"/>
<dbReference type="GO" id="GO:0006357">
    <property type="term" value="P:regulation of transcription by RNA polymerase II"/>
    <property type="evidence" value="ECO:0007669"/>
    <property type="project" value="InterPro"/>
</dbReference>
<proteinExistence type="predicted"/>
<dbReference type="InterPro" id="IPR043198">
    <property type="entry name" value="Cyclin/Ssn8"/>
</dbReference>
<feature type="region of interest" description="Disordered" evidence="2">
    <location>
        <begin position="1"/>
        <end position="20"/>
    </location>
</feature>
<dbReference type="CDD" id="cd20534">
    <property type="entry name" value="CYCLIN_CCNM_CCNQ_rpt1"/>
    <property type="match status" value="1"/>
</dbReference>
<reference evidence="5" key="1">
    <citation type="submission" date="2025-08" db="UniProtKB">
        <authorList>
            <consortium name="RefSeq"/>
        </authorList>
    </citation>
    <scope>IDENTIFICATION</scope>
    <source>
        <tissue evidence="5">Blood</tissue>
    </source>
</reference>
<dbReference type="CTD" id="92002"/>
<evidence type="ECO:0000313" key="4">
    <source>
        <dbReference type="Proteomes" id="UP000515165"/>
    </source>
</evidence>
<dbReference type="InterPro" id="IPR006671">
    <property type="entry name" value="Cyclin_N"/>
</dbReference>
<dbReference type="Pfam" id="PF00134">
    <property type="entry name" value="Cyclin_N"/>
    <property type="match status" value="1"/>
</dbReference>
<organism evidence="4 5">
    <name type="scientific">Zalophus californianus</name>
    <name type="common">California sealion</name>
    <dbReference type="NCBI Taxonomy" id="9704"/>
    <lineage>
        <taxon>Eukaryota</taxon>
        <taxon>Metazoa</taxon>
        <taxon>Chordata</taxon>
        <taxon>Craniata</taxon>
        <taxon>Vertebrata</taxon>
        <taxon>Euteleostomi</taxon>
        <taxon>Mammalia</taxon>
        <taxon>Eutheria</taxon>
        <taxon>Laurasiatheria</taxon>
        <taxon>Carnivora</taxon>
        <taxon>Caniformia</taxon>
        <taxon>Pinnipedia</taxon>
        <taxon>Otariidae</taxon>
        <taxon>Zalophus</taxon>
    </lineage>
</organism>